<protein>
    <submittedName>
        <fullName evidence="1">Uncharacterized protein</fullName>
    </submittedName>
</protein>
<evidence type="ECO:0000313" key="1">
    <source>
        <dbReference type="EMBL" id="OGX80824.1"/>
    </source>
</evidence>
<sequence>MRFKAVTRRTFTARYVRSLLPPVHVAPAPGGVVLTLDLSALVSRLAMREALKQAGVRPGGV</sequence>
<organism evidence="1 2">
    <name type="scientific">Hymenobacter lapidarius</name>
    <dbReference type="NCBI Taxonomy" id="1908237"/>
    <lineage>
        <taxon>Bacteria</taxon>
        <taxon>Pseudomonadati</taxon>
        <taxon>Bacteroidota</taxon>
        <taxon>Cytophagia</taxon>
        <taxon>Cytophagales</taxon>
        <taxon>Hymenobacteraceae</taxon>
        <taxon>Hymenobacter</taxon>
    </lineage>
</organism>
<name>A0A1G1SQD0_9BACT</name>
<dbReference type="AlphaFoldDB" id="A0A1G1SQD0"/>
<proteinExistence type="predicted"/>
<gene>
    <name evidence="1" type="ORF">BEN47_06090</name>
</gene>
<dbReference type="STRING" id="1908237.BEN47_06090"/>
<dbReference type="Proteomes" id="UP000176294">
    <property type="component" value="Unassembled WGS sequence"/>
</dbReference>
<reference evidence="1 2" key="1">
    <citation type="submission" date="2016-08" db="EMBL/GenBank/DDBJ databases">
        <title>Hymenobacter coccineus sp. nov., Hymenobacter lapidarius sp. nov. and Hymenobacter glacialis sp. nov., isolated from Antarctic soil.</title>
        <authorList>
            <person name="Sedlacek I."/>
            <person name="Kralova S."/>
            <person name="Kyrova K."/>
            <person name="Maslanova I."/>
            <person name="Stankova E."/>
            <person name="Vrbovska V."/>
            <person name="Nemec M."/>
            <person name="Bartak M."/>
            <person name="Svec P."/>
            <person name="Busse H.-J."/>
            <person name="Pantucek R."/>
        </authorList>
    </citation>
    <scope>NUCLEOTIDE SEQUENCE [LARGE SCALE GENOMIC DNA]</scope>
    <source>
        <strain evidence="1 2">CCM 8643</strain>
    </source>
</reference>
<evidence type="ECO:0000313" key="2">
    <source>
        <dbReference type="Proteomes" id="UP000176294"/>
    </source>
</evidence>
<dbReference type="RefSeq" id="WP_070730981.1">
    <property type="nucleotide sequence ID" value="NZ_MDZB01000175.1"/>
</dbReference>
<keyword evidence="2" id="KW-1185">Reference proteome</keyword>
<comment type="caution">
    <text evidence="1">The sequence shown here is derived from an EMBL/GenBank/DDBJ whole genome shotgun (WGS) entry which is preliminary data.</text>
</comment>
<dbReference type="EMBL" id="MDZB01000175">
    <property type="protein sequence ID" value="OGX80824.1"/>
    <property type="molecule type" value="Genomic_DNA"/>
</dbReference>
<accession>A0A1G1SQD0</accession>